<comment type="caution">
    <text evidence="3">The sequence shown here is derived from an EMBL/GenBank/DDBJ whole genome shotgun (WGS) entry which is preliminary data.</text>
</comment>
<keyword evidence="1" id="KW-0812">Transmembrane</keyword>
<dbReference type="Proteomes" id="UP000533469">
    <property type="component" value="Unassembled WGS sequence"/>
</dbReference>
<dbReference type="RefSeq" id="WP_343055931.1">
    <property type="nucleotide sequence ID" value="NZ_JACICD010000001.1"/>
</dbReference>
<protein>
    <submittedName>
        <fullName evidence="3">MxaA protein</fullName>
    </submittedName>
</protein>
<keyword evidence="1" id="KW-1133">Transmembrane helix</keyword>
<keyword evidence="4" id="KW-1185">Reference proteome</keyword>
<evidence type="ECO:0000313" key="4">
    <source>
        <dbReference type="Proteomes" id="UP000533469"/>
    </source>
</evidence>
<keyword evidence="1" id="KW-0472">Membrane</keyword>
<sequence length="311" mass="33205">MRAPPRLPAGLPLGLALLLAPAPASAQVRAVDLYAPRPFGYTIGDTIDLSAEIALDAPFLLDPAALPRPRALTYWLDLRDVRLDDEGVADGVQRYTLHLTYQTFYAPLEPKRLDLPALALTAVDGGRRIELAVPSWSFLMSPLREIVASAGGTTMALRPDMAPPLIATAGTRRHLMLALVGALLALLALAWHLGWGPFGRRRARPFARAARMVAAEIAAAPASPPAYGRALVALHRAFDATAGAGVLAEDLPGFFSAHPAFAPVEGEVRRLFAASRRLFFGEDPAAAARELAPEDVLALARRLRAVERGSA</sequence>
<reference evidence="3 4" key="1">
    <citation type="submission" date="2020-08" db="EMBL/GenBank/DDBJ databases">
        <title>Genomic Encyclopedia of Type Strains, Phase IV (KMG-IV): sequencing the most valuable type-strain genomes for metagenomic binning, comparative biology and taxonomic classification.</title>
        <authorList>
            <person name="Goeker M."/>
        </authorList>
    </citation>
    <scope>NUCLEOTIDE SEQUENCE [LARGE SCALE GENOMIC DNA]</scope>
    <source>
        <strain evidence="3 4">DSM 5895</strain>
    </source>
</reference>
<dbReference type="AlphaFoldDB" id="A0A839YYD9"/>
<evidence type="ECO:0000256" key="2">
    <source>
        <dbReference type="SAM" id="SignalP"/>
    </source>
</evidence>
<evidence type="ECO:0000313" key="3">
    <source>
        <dbReference type="EMBL" id="MBB3769544.1"/>
    </source>
</evidence>
<evidence type="ECO:0000256" key="1">
    <source>
        <dbReference type="SAM" id="Phobius"/>
    </source>
</evidence>
<organism evidence="3 4">
    <name type="scientific">Ancylobacter tetraedralis</name>
    <dbReference type="NCBI Taxonomy" id="217068"/>
    <lineage>
        <taxon>Bacteria</taxon>
        <taxon>Pseudomonadati</taxon>
        <taxon>Pseudomonadota</taxon>
        <taxon>Alphaproteobacteria</taxon>
        <taxon>Hyphomicrobiales</taxon>
        <taxon>Xanthobacteraceae</taxon>
        <taxon>Ancylobacter</taxon>
    </lineage>
</organism>
<name>A0A839YYD9_9HYPH</name>
<dbReference type="EMBL" id="JACICD010000001">
    <property type="protein sequence ID" value="MBB3769544.1"/>
    <property type="molecule type" value="Genomic_DNA"/>
</dbReference>
<accession>A0A839YYD9</accession>
<feature type="chain" id="PRO_5032954459" evidence="2">
    <location>
        <begin position="27"/>
        <end position="311"/>
    </location>
</feature>
<feature type="transmembrane region" description="Helical" evidence="1">
    <location>
        <begin position="175"/>
        <end position="195"/>
    </location>
</feature>
<keyword evidence="2" id="KW-0732">Signal</keyword>
<proteinExistence type="predicted"/>
<gene>
    <name evidence="3" type="ORF">FHS55_000130</name>
</gene>
<feature type="signal peptide" evidence="2">
    <location>
        <begin position="1"/>
        <end position="26"/>
    </location>
</feature>